<gene>
    <name evidence="1" type="ORF">RIF29_21506</name>
</gene>
<name>A0AAN9F337_CROPI</name>
<sequence length="101" mass="11171">MVYCNPAFEAWTYMDIEVMAYIHAATAKVCIHLRSTAIVVLGHSLAVLDKSKFRTVPRMHNMDKVGEHNTSQVVDPLDFVAGALLQVSMGTSSLRPSGEHR</sequence>
<dbReference type="EMBL" id="JAYWIO010000004">
    <property type="protein sequence ID" value="KAK7268797.1"/>
    <property type="molecule type" value="Genomic_DNA"/>
</dbReference>
<proteinExistence type="predicted"/>
<evidence type="ECO:0000313" key="2">
    <source>
        <dbReference type="Proteomes" id="UP001372338"/>
    </source>
</evidence>
<dbReference type="AlphaFoldDB" id="A0AAN9F337"/>
<reference evidence="1 2" key="1">
    <citation type="submission" date="2024-01" db="EMBL/GenBank/DDBJ databases">
        <title>The genomes of 5 underutilized Papilionoideae crops provide insights into root nodulation and disease resistanc.</title>
        <authorList>
            <person name="Yuan L."/>
        </authorList>
    </citation>
    <scope>NUCLEOTIDE SEQUENCE [LARGE SCALE GENOMIC DNA]</scope>
    <source>
        <strain evidence="1">ZHUSHIDOU_FW_LH</strain>
        <tissue evidence="1">Leaf</tissue>
    </source>
</reference>
<protein>
    <submittedName>
        <fullName evidence="1">Uncharacterized protein</fullName>
    </submittedName>
</protein>
<dbReference type="Proteomes" id="UP001372338">
    <property type="component" value="Unassembled WGS sequence"/>
</dbReference>
<organism evidence="1 2">
    <name type="scientific">Crotalaria pallida</name>
    <name type="common">Smooth rattlebox</name>
    <name type="synonym">Crotalaria striata</name>
    <dbReference type="NCBI Taxonomy" id="3830"/>
    <lineage>
        <taxon>Eukaryota</taxon>
        <taxon>Viridiplantae</taxon>
        <taxon>Streptophyta</taxon>
        <taxon>Embryophyta</taxon>
        <taxon>Tracheophyta</taxon>
        <taxon>Spermatophyta</taxon>
        <taxon>Magnoliopsida</taxon>
        <taxon>eudicotyledons</taxon>
        <taxon>Gunneridae</taxon>
        <taxon>Pentapetalae</taxon>
        <taxon>rosids</taxon>
        <taxon>fabids</taxon>
        <taxon>Fabales</taxon>
        <taxon>Fabaceae</taxon>
        <taxon>Papilionoideae</taxon>
        <taxon>50 kb inversion clade</taxon>
        <taxon>genistoids sensu lato</taxon>
        <taxon>core genistoids</taxon>
        <taxon>Crotalarieae</taxon>
        <taxon>Crotalaria</taxon>
    </lineage>
</organism>
<evidence type="ECO:0000313" key="1">
    <source>
        <dbReference type="EMBL" id="KAK7268797.1"/>
    </source>
</evidence>
<comment type="caution">
    <text evidence="1">The sequence shown here is derived from an EMBL/GenBank/DDBJ whole genome shotgun (WGS) entry which is preliminary data.</text>
</comment>
<keyword evidence="2" id="KW-1185">Reference proteome</keyword>
<accession>A0AAN9F337</accession>